<dbReference type="Proteomes" id="UP001595698">
    <property type="component" value="Unassembled WGS sequence"/>
</dbReference>
<dbReference type="InterPro" id="IPR017850">
    <property type="entry name" value="Alkaline_phosphatase_core_sf"/>
</dbReference>
<comment type="caution">
    <text evidence="2">The sequence shown here is derived from an EMBL/GenBank/DDBJ whole genome shotgun (WGS) entry which is preliminary data.</text>
</comment>
<name>A0ABV8FGR7_9ACTN</name>
<evidence type="ECO:0000313" key="3">
    <source>
        <dbReference type="Proteomes" id="UP001595698"/>
    </source>
</evidence>
<keyword evidence="3" id="KW-1185">Reference proteome</keyword>
<evidence type="ECO:0000259" key="1">
    <source>
        <dbReference type="Pfam" id="PF00884"/>
    </source>
</evidence>
<gene>
    <name evidence="2" type="ORF">ACFOYY_41620</name>
</gene>
<dbReference type="NCBIfam" id="NF038075">
    <property type="entry name" value="fam_STM4013"/>
    <property type="match status" value="1"/>
</dbReference>
<keyword evidence="2" id="KW-0378">Hydrolase</keyword>
<dbReference type="Gene3D" id="3.40.720.10">
    <property type="entry name" value="Alkaline Phosphatase, subunit A"/>
    <property type="match status" value="2"/>
</dbReference>
<dbReference type="InterPro" id="IPR047838">
    <property type="entry name" value="STM4013-like"/>
</dbReference>
<organism evidence="2 3">
    <name type="scientific">Streptosporangium jomthongense</name>
    <dbReference type="NCBI Taxonomy" id="1193683"/>
    <lineage>
        <taxon>Bacteria</taxon>
        <taxon>Bacillati</taxon>
        <taxon>Actinomycetota</taxon>
        <taxon>Actinomycetes</taxon>
        <taxon>Streptosporangiales</taxon>
        <taxon>Streptosporangiaceae</taxon>
        <taxon>Streptosporangium</taxon>
    </lineage>
</organism>
<dbReference type="EMBL" id="JBHSBC010000066">
    <property type="protein sequence ID" value="MFC3986688.1"/>
    <property type="molecule type" value="Genomic_DNA"/>
</dbReference>
<dbReference type="Pfam" id="PF00884">
    <property type="entry name" value="Sulfatase"/>
    <property type="match status" value="1"/>
</dbReference>
<sequence>MISGHDVIPSHNILFITLDSLRFDTARSVLHAGRSPNLARILPGGNWEERRALGTYTFPAHMSFFAGWLPTPARPGRPSRLLACRSPNGATIGERTYVFDAPDIVSGLAGLGYRTVCIGGVEFFSHLTPLGSVLPALFQESHWHRRMSADEPDSTRHQVDVALRILDGHPKDRRLLLFLNVSATHMPTHFYLPGQSQDSWESQCAALAYADAELGRLFDALPSLGPWLGLICADHGEAYGEDGWTGHSISHPTVWAVPYAETVIPAATR</sequence>
<reference evidence="3" key="1">
    <citation type="journal article" date="2019" name="Int. J. Syst. Evol. Microbiol.">
        <title>The Global Catalogue of Microorganisms (GCM) 10K type strain sequencing project: providing services to taxonomists for standard genome sequencing and annotation.</title>
        <authorList>
            <consortium name="The Broad Institute Genomics Platform"/>
            <consortium name="The Broad Institute Genome Sequencing Center for Infectious Disease"/>
            <person name="Wu L."/>
            <person name="Ma J."/>
        </authorList>
    </citation>
    <scope>NUCLEOTIDE SEQUENCE [LARGE SCALE GENOMIC DNA]</scope>
    <source>
        <strain evidence="3">TBRC 7912</strain>
    </source>
</reference>
<dbReference type="SUPFAM" id="SSF53649">
    <property type="entry name" value="Alkaline phosphatase-like"/>
    <property type="match status" value="1"/>
</dbReference>
<accession>A0ABV8FGR7</accession>
<dbReference type="RefSeq" id="WP_386197064.1">
    <property type="nucleotide sequence ID" value="NZ_JBHSBC010000066.1"/>
</dbReference>
<feature type="domain" description="Sulfatase N-terminal" evidence="1">
    <location>
        <begin position="12"/>
        <end position="251"/>
    </location>
</feature>
<protein>
    <submittedName>
        <fullName evidence="2">STM4013/SEN3800 family hydrolase</fullName>
    </submittedName>
</protein>
<dbReference type="InterPro" id="IPR000917">
    <property type="entry name" value="Sulfatase_N"/>
</dbReference>
<evidence type="ECO:0000313" key="2">
    <source>
        <dbReference type="EMBL" id="MFC3986688.1"/>
    </source>
</evidence>
<dbReference type="GO" id="GO:0016787">
    <property type="term" value="F:hydrolase activity"/>
    <property type="evidence" value="ECO:0007669"/>
    <property type="project" value="UniProtKB-KW"/>
</dbReference>
<proteinExistence type="predicted"/>